<proteinExistence type="predicted"/>
<gene>
    <name evidence="4" type="ORF">SHERM_04417</name>
</gene>
<protein>
    <submittedName>
        <fullName evidence="4">ARM repeat superfamily protein</fullName>
    </submittedName>
</protein>
<feature type="region of interest" description="Disordered" evidence="2">
    <location>
        <begin position="199"/>
        <end position="247"/>
    </location>
</feature>
<dbReference type="SUPFAM" id="SSF48371">
    <property type="entry name" value="ARM repeat"/>
    <property type="match status" value="1"/>
</dbReference>
<feature type="domain" description="CCHC-type" evidence="3">
    <location>
        <begin position="253"/>
        <end position="268"/>
    </location>
</feature>
<dbReference type="PANTHER" id="PTHR37743:SF1">
    <property type="entry name" value="ARM REPEAT SUPERFAMILY PROTEIN"/>
    <property type="match status" value="1"/>
</dbReference>
<name>A0A9N7RNL5_STRHE</name>
<organism evidence="4 5">
    <name type="scientific">Striga hermonthica</name>
    <name type="common">Purple witchweed</name>
    <name type="synonym">Buchnera hermonthica</name>
    <dbReference type="NCBI Taxonomy" id="68872"/>
    <lineage>
        <taxon>Eukaryota</taxon>
        <taxon>Viridiplantae</taxon>
        <taxon>Streptophyta</taxon>
        <taxon>Embryophyta</taxon>
        <taxon>Tracheophyta</taxon>
        <taxon>Spermatophyta</taxon>
        <taxon>Magnoliopsida</taxon>
        <taxon>eudicotyledons</taxon>
        <taxon>Gunneridae</taxon>
        <taxon>Pentapetalae</taxon>
        <taxon>asterids</taxon>
        <taxon>lamiids</taxon>
        <taxon>Lamiales</taxon>
        <taxon>Orobanchaceae</taxon>
        <taxon>Buchnereae</taxon>
        <taxon>Striga</taxon>
    </lineage>
</organism>
<sequence length="1437" mass="160221">MNKITDVKLNGSNFLGWSKTIIVHLRSIDKDDHLDSDPPTDDVKNDTRRAWLRDDAKLLVQIRNSIEPDILSLVNHCEFVKELIDYLTFLYSGRTNISRIYSVCKSFHRGEQQDKNVTAYVMEFNKVYEELNSLLPLTGDIKAMQKQREQIAVMSFLTGLRPEFDAFKNQLLSESAIPSLQETFSRFLRTEEMQSPAFGTHVSQHSAMVSRGGSQGSFRGGSRRGSRGGSRGGTRGGPTNRGSRNPESDDVECYYCHEFGHTKYSCPQLEKKNQKGPSAHVASSSDMVTISAEEYSRLTATERPSSSAAVFADTGNSGTCLISKGTRWVVDSGASDHMTGNPNLFSTLDPHTPSSHVTIADGSTTRVLGSGSDLSTKQILGQGHESDGLYVFDSPTSKSLVCTSSALDTHCRLGHPSLQSLKRLDPQFSRVQKGYWCFSPVLGRYVVSRDVSFNEHLPFFPTRELPPPDEDDFLVYSVTLTRPPSPLPQRTRPPITQTYTRRSQSHREVIIDSDSRPLPAAPVEDPVPEPNNPNDLPVALRKVAAADFVLSLTVALTEKNLPSNKLTKNKISSSINVKNQTLNFLSGSTSDGDENTSRNASELSSTMELKFLLWNKLNDLITLVKKLTAWSRKSRSLHAKGLERVLKWLHEIKNRCGGFQDEAEPHMMKAGSLLLCSCWKHYGMLMHIEDHKFYQQHKELLSQYLSGIQFYADDQDEDPNNGRNSKSDTINFFLNCLLLLLGRLDSHQFGNAIEEFGSQISQVLMSQLRSTDAEVIDGAISIFKSVVWRTNHTLSRRSLDNGRQMDALLPMLLNFLEEQDTAAKAIVELLAEYCSVCSDRNCLYEVLKRIGSPNVAQRRNVVDFVADLVYISSGATNALPQAAWKDIANHLLECLEDEDRSVRNQAANLIPKIDPMLVLPTLVELIHSSEESIQILARNALMALLVNHKQKPEVVCLLLDCLSKISQDPNSGASTGKKEGSAVDADKLLKLLSEWAIHVEDWHNIAGPLIDKMFAEPSNAVIVRFLSHISEYLADAVDVVFNRLMVHVREQKENGDCFTEGKVMTDSDNEVMQREQCLFSRLCPLLVIRLLPLRVFDDLNSPIVYGESLRNSDIHDRHITFEATDCIAALTINRALSKTEFEDVRKLAAELCGRIHPKVLVPILASQLKSSAATKDVLRIKVCLFSLCTSLMVRGDDVYKHPDLRSIKKTIRKVLSWMSVDGDEISKAQHGCIDCLALMLCTELRAPEYSTGAIIPKGSVLGYVMDQLTSDKDDIFIKSDGDNSTPDANTCLPFRLCMANVLISACKKIPDTGKKPFTKKILPIVIRAVGEMVEPEIRVACMQILFTVAYHLKSFIYPYSNDLLRVVLKSLREGSPEEKMSAARLLTCLMASEDEVVESIANGLLEAKLLLHDLSGKDPSPDVRLMCKQLLTCFTSH</sequence>
<dbReference type="SUPFAM" id="SSF57756">
    <property type="entry name" value="Retrovirus zinc finger-like domains"/>
    <property type="match status" value="1"/>
</dbReference>
<feature type="region of interest" description="Disordered" evidence="2">
    <location>
        <begin position="513"/>
        <end position="532"/>
    </location>
</feature>
<dbReference type="Pfam" id="PF22936">
    <property type="entry name" value="Pol_BBD"/>
    <property type="match status" value="1"/>
</dbReference>
<keyword evidence="5" id="KW-1185">Reference proteome</keyword>
<dbReference type="InterPro" id="IPR011989">
    <property type="entry name" value="ARM-like"/>
</dbReference>
<evidence type="ECO:0000313" key="4">
    <source>
        <dbReference type="EMBL" id="CAA0837452.1"/>
    </source>
</evidence>
<feature type="region of interest" description="Disordered" evidence="2">
    <location>
        <begin position="484"/>
        <end position="507"/>
    </location>
</feature>
<accession>A0A9N7RNL5</accession>
<evidence type="ECO:0000259" key="3">
    <source>
        <dbReference type="PROSITE" id="PS50158"/>
    </source>
</evidence>
<evidence type="ECO:0000256" key="1">
    <source>
        <dbReference type="PROSITE-ProRule" id="PRU00047"/>
    </source>
</evidence>
<dbReference type="Proteomes" id="UP001153555">
    <property type="component" value="Unassembled WGS sequence"/>
</dbReference>
<feature type="compositionally biased region" description="Gly residues" evidence="2">
    <location>
        <begin position="227"/>
        <end position="236"/>
    </location>
</feature>
<keyword evidence="1" id="KW-0862">Zinc</keyword>
<dbReference type="OrthoDB" id="79603at2759"/>
<dbReference type="PANTHER" id="PTHR37743">
    <property type="entry name" value="ARM REPEAT SUPERFAMILY PROTEIN"/>
    <property type="match status" value="1"/>
</dbReference>
<dbReference type="GO" id="GO:0003676">
    <property type="term" value="F:nucleic acid binding"/>
    <property type="evidence" value="ECO:0007669"/>
    <property type="project" value="InterPro"/>
</dbReference>
<evidence type="ECO:0000313" key="5">
    <source>
        <dbReference type="Proteomes" id="UP001153555"/>
    </source>
</evidence>
<keyword evidence="1" id="KW-0479">Metal-binding</keyword>
<dbReference type="Pfam" id="PF14223">
    <property type="entry name" value="Retrotran_gag_2"/>
    <property type="match status" value="1"/>
</dbReference>
<dbReference type="InterPro" id="IPR001878">
    <property type="entry name" value="Znf_CCHC"/>
</dbReference>
<evidence type="ECO:0000256" key="2">
    <source>
        <dbReference type="SAM" id="MobiDB-lite"/>
    </source>
</evidence>
<dbReference type="InterPro" id="IPR016024">
    <property type="entry name" value="ARM-type_fold"/>
</dbReference>
<dbReference type="InterPro" id="IPR054722">
    <property type="entry name" value="PolX-like_BBD"/>
</dbReference>
<dbReference type="InterPro" id="IPR036875">
    <property type="entry name" value="Znf_CCHC_sf"/>
</dbReference>
<reference evidence="4" key="1">
    <citation type="submission" date="2019-12" db="EMBL/GenBank/DDBJ databases">
        <authorList>
            <person name="Scholes J."/>
        </authorList>
    </citation>
    <scope>NUCLEOTIDE SEQUENCE</scope>
</reference>
<dbReference type="GO" id="GO:0008270">
    <property type="term" value="F:zinc ion binding"/>
    <property type="evidence" value="ECO:0007669"/>
    <property type="project" value="UniProtKB-KW"/>
</dbReference>
<dbReference type="EMBL" id="CACSLK010030184">
    <property type="protein sequence ID" value="CAA0837452.1"/>
    <property type="molecule type" value="Genomic_DNA"/>
</dbReference>
<keyword evidence="1" id="KW-0863">Zinc-finger</keyword>
<dbReference type="Gene3D" id="4.10.60.10">
    <property type="entry name" value="Zinc finger, CCHC-type"/>
    <property type="match status" value="1"/>
</dbReference>
<comment type="caution">
    <text evidence="4">The sequence shown here is derived from an EMBL/GenBank/DDBJ whole genome shotgun (WGS) entry which is preliminary data.</text>
</comment>
<dbReference type="Gene3D" id="1.25.10.10">
    <property type="entry name" value="Leucine-rich Repeat Variant"/>
    <property type="match status" value="2"/>
</dbReference>
<dbReference type="PROSITE" id="PS50158">
    <property type="entry name" value="ZF_CCHC"/>
    <property type="match status" value="1"/>
</dbReference>